<protein>
    <recommendedName>
        <fullName evidence="1">Quinate/shikimate 5-dehydrogenase/glutamyl-tRNA reductase domain-containing protein</fullName>
    </recommendedName>
</protein>
<comment type="caution">
    <text evidence="2">The sequence shown here is derived from an EMBL/GenBank/DDBJ whole genome shotgun (WGS) entry which is preliminary data.</text>
</comment>
<feature type="domain" description="Quinate/shikimate 5-dehydrogenase/glutamyl-tRNA reductase" evidence="1">
    <location>
        <begin position="115"/>
        <end position="231"/>
    </location>
</feature>
<dbReference type="InterPro" id="IPR006151">
    <property type="entry name" value="Shikm_DH/Glu-tRNA_Rdtase"/>
</dbReference>
<evidence type="ECO:0000313" key="2">
    <source>
        <dbReference type="EMBL" id="KKK92802.1"/>
    </source>
</evidence>
<evidence type="ECO:0000259" key="1">
    <source>
        <dbReference type="Pfam" id="PF01488"/>
    </source>
</evidence>
<reference evidence="2" key="1">
    <citation type="journal article" date="2015" name="Nature">
        <title>Complex archaea that bridge the gap between prokaryotes and eukaryotes.</title>
        <authorList>
            <person name="Spang A."/>
            <person name="Saw J.H."/>
            <person name="Jorgensen S.L."/>
            <person name="Zaremba-Niedzwiedzka K."/>
            <person name="Martijn J."/>
            <person name="Lind A.E."/>
            <person name="van Eijk R."/>
            <person name="Schleper C."/>
            <person name="Guy L."/>
            <person name="Ettema T.J."/>
        </authorList>
    </citation>
    <scope>NUCLEOTIDE SEQUENCE</scope>
</reference>
<dbReference type="Pfam" id="PF01488">
    <property type="entry name" value="Shikimate_DH"/>
    <property type="match status" value="1"/>
</dbReference>
<gene>
    <name evidence="2" type="ORF">LCGC14_2699300</name>
</gene>
<sequence>PKILASVLKRRSPLVMSEITGIESPTGARAHGFFVAVPFLSWQFLELEEDYVIEKISKACKLAKKIGAKIVGLGAFTAIPGGGGRMLANLVDIPITTGNTYTTALAIEGSKQAAQFMDIKLENAKVAVVGATGSIGRACAQILAPEVGNLVLVGRDQLRLEQVQEKIKKASSVTTDVSCNIRESLRESDLVITVTGSTDSIIYPDDLKPGSIVCDVARPRDVSKLVTEARNDVLVIDGAIVNTPGDVNFNLDYGPPPTMAEGCVAETIILTLERRYENYTIGKNITVEMVKEMGELGKKHGFSIAGLRRHEKLLSEQQIQKVKRNAAKVLKLGYKSSVG</sequence>
<dbReference type="SUPFAM" id="SSF51735">
    <property type="entry name" value="NAD(P)-binding Rossmann-fold domains"/>
    <property type="match status" value="1"/>
</dbReference>
<dbReference type="Gene3D" id="3.40.50.720">
    <property type="entry name" value="NAD(P)-binding Rossmann-like Domain"/>
    <property type="match status" value="1"/>
</dbReference>
<organism evidence="2">
    <name type="scientific">marine sediment metagenome</name>
    <dbReference type="NCBI Taxonomy" id="412755"/>
    <lineage>
        <taxon>unclassified sequences</taxon>
        <taxon>metagenomes</taxon>
        <taxon>ecological metagenomes</taxon>
    </lineage>
</organism>
<dbReference type="InterPro" id="IPR036291">
    <property type="entry name" value="NAD(P)-bd_dom_sf"/>
</dbReference>
<accession>A0A0F8ZG41</accession>
<proteinExistence type="predicted"/>
<dbReference type="EMBL" id="LAZR01048052">
    <property type="protein sequence ID" value="KKK92802.1"/>
    <property type="molecule type" value="Genomic_DNA"/>
</dbReference>
<name>A0A0F8ZG41_9ZZZZ</name>
<feature type="non-terminal residue" evidence="2">
    <location>
        <position position="1"/>
    </location>
</feature>
<dbReference type="AlphaFoldDB" id="A0A0F8ZG41"/>